<dbReference type="OrthoDB" id="6145874at2759"/>
<evidence type="ECO:0000259" key="5">
    <source>
        <dbReference type="PROSITE" id="PS51406"/>
    </source>
</evidence>
<dbReference type="GO" id="GO:0030246">
    <property type="term" value="F:carbohydrate binding"/>
    <property type="evidence" value="ECO:0007669"/>
    <property type="project" value="UniProtKB-ARBA"/>
</dbReference>
<organism evidence="6 7">
    <name type="scientific">Penaeus vannamei</name>
    <name type="common">Whiteleg shrimp</name>
    <name type="synonym">Litopenaeus vannamei</name>
    <dbReference type="NCBI Taxonomy" id="6689"/>
    <lineage>
        <taxon>Eukaryota</taxon>
        <taxon>Metazoa</taxon>
        <taxon>Ecdysozoa</taxon>
        <taxon>Arthropoda</taxon>
        <taxon>Crustacea</taxon>
        <taxon>Multicrustacea</taxon>
        <taxon>Malacostraca</taxon>
        <taxon>Eumalacostraca</taxon>
        <taxon>Eucarida</taxon>
        <taxon>Decapoda</taxon>
        <taxon>Dendrobranchiata</taxon>
        <taxon>Penaeoidea</taxon>
        <taxon>Penaeidae</taxon>
        <taxon>Penaeus</taxon>
    </lineage>
</organism>
<evidence type="ECO:0000256" key="1">
    <source>
        <dbReference type="ARBA" id="ARBA00022723"/>
    </source>
</evidence>
<gene>
    <name evidence="6" type="ORF">C7M84_002819</name>
</gene>
<keyword evidence="3" id="KW-1015">Disulfide bond</keyword>
<dbReference type="InterPro" id="IPR002181">
    <property type="entry name" value="Fibrinogen_a/b/g_C_dom"/>
</dbReference>
<comment type="caution">
    <text evidence="6">The sequence shown here is derived from an EMBL/GenBank/DDBJ whole genome shotgun (WGS) entry which is preliminary data.</text>
</comment>
<feature type="domain" description="Fibrinogen C-terminal" evidence="5">
    <location>
        <begin position="197"/>
        <end position="420"/>
    </location>
</feature>
<dbReference type="Gene3D" id="3.90.215.10">
    <property type="entry name" value="Gamma Fibrinogen, chain A, domain 1"/>
    <property type="match status" value="1"/>
</dbReference>
<dbReference type="SMART" id="SM00607">
    <property type="entry name" value="FTP"/>
    <property type="match status" value="1"/>
</dbReference>
<dbReference type="FunFam" id="3.90.215.10:FF:000001">
    <property type="entry name" value="Tenascin isoform 1"/>
    <property type="match status" value="1"/>
</dbReference>
<dbReference type="PROSITE" id="PS51406">
    <property type="entry name" value="FIBRINOGEN_C_2"/>
    <property type="match status" value="1"/>
</dbReference>
<dbReference type="InterPro" id="IPR014716">
    <property type="entry name" value="Fibrinogen_a/b/g_C_1"/>
</dbReference>
<accession>A0A423TPU8</accession>
<dbReference type="SUPFAM" id="SSF56496">
    <property type="entry name" value="Fibrinogen C-terminal domain-like"/>
    <property type="match status" value="1"/>
</dbReference>
<evidence type="ECO:0000256" key="2">
    <source>
        <dbReference type="ARBA" id="ARBA00022837"/>
    </source>
</evidence>
<reference evidence="6 7" key="1">
    <citation type="submission" date="2018-04" db="EMBL/GenBank/DDBJ databases">
        <authorList>
            <person name="Zhang X."/>
            <person name="Yuan J."/>
            <person name="Li F."/>
            <person name="Xiang J."/>
        </authorList>
    </citation>
    <scope>NUCLEOTIDE SEQUENCE [LARGE SCALE GENOMIC DNA]</scope>
    <source>
        <tissue evidence="6">Muscle</tissue>
    </source>
</reference>
<evidence type="ECO:0000313" key="7">
    <source>
        <dbReference type="Proteomes" id="UP000283509"/>
    </source>
</evidence>
<dbReference type="PANTHER" id="PTHR19143">
    <property type="entry name" value="FIBRINOGEN/TENASCIN/ANGIOPOEITIN"/>
    <property type="match status" value="1"/>
</dbReference>
<proteinExistence type="predicted"/>
<dbReference type="CDD" id="cd00087">
    <property type="entry name" value="FReD"/>
    <property type="match status" value="1"/>
</dbReference>
<dbReference type="InterPro" id="IPR008979">
    <property type="entry name" value="Galactose-bd-like_sf"/>
</dbReference>
<keyword evidence="2" id="KW-0106">Calcium</keyword>
<dbReference type="GO" id="GO:0005615">
    <property type="term" value="C:extracellular space"/>
    <property type="evidence" value="ECO:0007669"/>
    <property type="project" value="TreeGrafter"/>
</dbReference>
<dbReference type="InterPro" id="IPR006585">
    <property type="entry name" value="FTP1"/>
</dbReference>
<dbReference type="Gene3D" id="2.60.120.260">
    <property type="entry name" value="Galactose-binding domain-like"/>
    <property type="match status" value="1"/>
</dbReference>
<keyword evidence="1" id="KW-0479">Metal-binding</keyword>
<sequence length="420" mass="45703">MFSIKVSRHWAGVAPAAVTFDACHTSWVTNPVRLRPAATSASSEAAGSEAQKAVNGFLTSDLSQCFSSAVESGPWWLADLGAARRVARVRVHTRQDGVSGDFASVEARLGDSPAHASNPQFGQNAGSPHVGAVADFTPSTPMRGRFLSLQSVGAAPAALTLCDVEILEEGVAAQKMRGLGDSQSLRRCFDIDLALTILALRPFRNCVDVRRKGNQVDGMYTIYPFHCCPKASVSVYCDMTMEGGGWTVIQRRRDLQPRVDFSVSWEEYRSGFGHRPSGEFWLGNDLIHALTTQAPNELRIDLSDFTGLTRWAKFSHFSIRGVEDNFQLNVSGYSGTAGDSMAYHTGSYFSTIDKDLDIASWSCAAAFPGGWWYVACLSINLNGPYIEGPNSYDGEGIIYKSWTGLGYSLNTTSMMIRPTN</sequence>
<dbReference type="InterPro" id="IPR036056">
    <property type="entry name" value="Fibrinogen-like_C"/>
</dbReference>
<dbReference type="Pfam" id="PF00147">
    <property type="entry name" value="Fibrinogen_C"/>
    <property type="match status" value="1"/>
</dbReference>
<dbReference type="SMART" id="SM00186">
    <property type="entry name" value="FBG"/>
    <property type="match status" value="1"/>
</dbReference>
<reference evidence="6 7" key="2">
    <citation type="submission" date="2019-01" db="EMBL/GenBank/DDBJ databases">
        <title>The decoding of complex shrimp genome reveals the adaptation for benthos swimmer, frequently molting mechanism and breeding impact on genome.</title>
        <authorList>
            <person name="Sun Y."/>
            <person name="Gao Y."/>
            <person name="Yu Y."/>
        </authorList>
    </citation>
    <scope>NUCLEOTIDE SEQUENCE [LARGE SCALE GENOMIC DNA]</scope>
    <source>
        <tissue evidence="6">Muscle</tissue>
    </source>
</reference>
<dbReference type="InterPro" id="IPR050373">
    <property type="entry name" value="Fibrinogen_C-term_domain"/>
</dbReference>
<comment type="function">
    <text evidence="4">Lectin involved in innate immunity. Agglutinates all types of human erythrocytes, Gram-positive and Gram-negative bacteria. Has a stronger agglutinating activity towards Gram-negative bacteria than towards Gram-positive bacteria. Specifically recognizes acetyl group-containing substances on agglutinated cells. The hemagglutinating activity was inhibited by EDTA, acetyl group-containing mono- and disaccharides, N-acetyl derivatives of amino acids, other acetyl group-containing substances, propionamide and benzamide. Enhances the antimicrobial activity of big defensin against Gram-positive bacteria but not against Gram-negative bacteria.</text>
</comment>
<dbReference type="NCBIfam" id="NF040941">
    <property type="entry name" value="GGGWT_bact"/>
    <property type="match status" value="1"/>
</dbReference>
<dbReference type="SUPFAM" id="SSF49785">
    <property type="entry name" value="Galactose-binding domain-like"/>
    <property type="match status" value="1"/>
</dbReference>
<protein>
    <recommendedName>
        <fullName evidence="5">Fibrinogen C-terminal domain-containing protein</fullName>
    </recommendedName>
</protein>
<keyword evidence="7" id="KW-1185">Reference proteome</keyword>
<dbReference type="EMBL" id="QCYY01001374">
    <property type="protein sequence ID" value="ROT78465.1"/>
    <property type="molecule type" value="Genomic_DNA"/>
</dbReference>
<name>A0A423TPU8_PENVA</name>
<dbReference type="AlphaFoldDB" id="A0A423TPU8"/>
<evidence type="ECO:0000313" key="6">
    <source>
        <dbReference type="EMBL" id="ROT78465.1"/>
    </source>
</evidence>
<dbReference type="GO" id="GO:0046872">
    <property type="term" value="F:metal ion binding"/>
    <property type="evidence" value="ECO:0007669"/>
    <property type="project" value="UniProtKB-KW"/>
</dbReference>
<evidence type="ECO:0000256" key="4">
    <source>
        <dbReference type="ARBA" id="ARBA00053344"/>
    </source>
</evidence>
<evidence type="ECO:0000256" key="3">
    <source>
        <dbReference type="ARBA" id="ARBA00023157"/>
    </source>
</evidence>
<dbReference type="Proteomes" id="UP000283509">
    <property type="component" value="Unassembled WGS sequence"/>
</dbReference>